<dbReference type="Proteomes" id="UP000553442">
    <property type="component" value="Unassembled WGS sequence"/>
</dbReference>
<reference evidence="1 2" key="1">
    <citation type="submission" date="2020-08" db="EMBL/GenBank/DDBJ databases">
        <title>Genomic Encyclopedia of Archaeal and Bacterial Type Strains, Phase II (KMG-II): from individual species to whole genera.</title>
        <authorList>
            <person name="Goeker M."/>
        </authorList>
    </citation>
    <scope>NUCLEOTIDE SEQUENCE [LARGE SCALE GENOMIC DNA]</scope>
    <source>
        <strain evidence="1 2">5AG</strain>
    </source>
</reference>
<dbReference type="EMBL" id="JACHZF010000025">
    <property type="protein sequence ID" value="MBB3332146.1"/>
    <property type="molecule type" value="Genomic_DNA"/>
</dbReference>
<evidence type="ECO:0000313" key="2">
    <source>
        <dbReference type="Proteomes" id="UP000553442"/>
    </source>
</evidence>
<accession>A0A7W5K548</accession>
<evidence type="ECO:0000313" key="1">
    <source>
        <dbReference type="EMBL" id="MBB3332146.1"/>
    </source>
</evidence>
<dbReference type="RefSeq" id="WP_183333425.1">
    <property type="nucleotide sequence ID" value="NZ_JACHZF010000025.1"/>
</dbReference>
<proteinExistence type="predicted"/>
<dbReference type="AlphaFoldDB" id="A0A7W5K548"/>
<gene>
    <name evidence="1" type="ORF">BDK63_003040</name>
</gene>
<organism evidence="1 2">
    <name type="scientific">Halomonas campaniensis</name>
    <dbReference type="NCBI Taxonomy" id="213554"/>
    <lineage>
        <taxon>Bacteria</taxon>
        <taxon>Pseudomonadati</taxon>
        <taxon>Pseudomonadota</taxon>
        <taxon>Gammaproteobacteria</taxon>
        <taxon>Oceanospirillales</taxon>
        <taxon>Halomonadaceae</taxon>
        <taxon>Halomonas</taxon>
    </lineage>
</organism>
<keyword evidence="2" id="KW-1185">Reference proteome</keyword>
<comment type="caution">
    <text evidence="1">The sequence shown here is derived from an EMBL/GenBank/DDBJ whole genome shotgun (WGS) entry which is preliminary data.</text>
</comment>
<name>A0A7W5K548_9GAMM</name>
<protein>
    <submittedName>
        <fullName evidence="1">Uncharacterized protein</fullName>
    </submittedName>
</protein>
<sequence>MAGDASKGLWVTLVSGFLAIAGIGAKGVADIYLERARLDSQLIIGALGSPSVESRQETLRLLVDARLIASEGTRQGLKQYFEGDAPREPPQVASFIQSGERVSLTPPSPSNADRTDIDLFVCGSARTSPVAERLVQDVHRTLADSGRYGRIVLKVWDGSLYRELPESELKGTATLIYDAGHGEEGELEGLRGLLEPVAALPPLRTVANAGRSTPWLLSLVVCPE</sequence>